<evidence type="ECO:0000313" key="6">
    <source>
        <dbReference type="EMBL" id="SKA93099.1"/>
    </source>
</evidence>
<dbReference type="InterPro" id="IPR009777">
    <property type="entry name" value="ZapD"/>
</dbReference>
<keyword evidence="2 5" id="KW-0132">Cell division</keyword>
<dbReference type="NCBIfam" id="NF003656">
    <property type="entry name" value="PRK05287.1-4"/>
    <property type="match status" value="1"/>
</dbReference>
<evidence type="ECO:0000256" key="2">
    <source>
        <dbReference type="ARBA" id="ARBA00022618"/>
    </source>
</evidence>
<dbReference type="Gene3D" id="2.60.440.10">
    <property type="entry name" value="YacF-like domains"/>
    <property type="match status" value="1"/>
</dbReference>
<name>A0A1T4XU49_9GAMM</name>
<dbReference type="GO" id="GO:0000917">
    <property type="term" value="P:division septum assembly"/>
    <property type="evidence" value="ECO:0007669"/>
    <property type="project" value="UniProtKB-KW"/>
</dbReference>
<dbReference type="Pfam" id="PF07072">
    <property type="entry name" value="ZapD"/>
    <property type="match status" value="1"/>
</dbReference>
<evidence type="ECO:0000256" key="3">
    <source>
        <dbReference type="ARBA" id="ARBA00023210"/>
    </source>
</evidence>
<comment type="function">
    <text evidence="5">Cell division factor that enhances FtsZ-ring assembly. Directly interacts with FtsZ and promotes bundling of FtsZ protofilaments, with a reduction in FtsZ GTPase activity.</text>
</comment>
<gene>
    <name evidence="5" type="primary">zapD</name>
    <name evidence="6" type="ORF">SAMN02745130_03467</name>
</gene>
<dbReference type="GO" id="GO:0043093">
    <property type="term" value="P:FtsZ-dependent cytokinesis"/>
    <property type="evidence" value="ECO:0007669"/>
    <property type="project" value="UniProtKB-UniRule"/>
</dbReference>
<dbReference type="InterPro" id="IPR027462">
    <property type="entry name" value="ZapD_C"/>
</dbReference>
<dbReference type="EMBL" id="FUYB01000023">
    <property type="protein sequence ID" value="SKA93099.1"/>
    <property type="molecule type" value="Genomic_DNA"/>
</dbReference>
<evidence type="ECO:0000256" key="5">
    <source>
        <dbReference type="HAMAP-Rule" id="MF_01092"/>
    </source>
</evidence>
<keyword evidence="4 5" id="KW-0131">Cell cycle</keyword>
<keyword evidence="7" id="KW-1185">Reference proteome</keyword>
<comment type="subunit">
    <text evidence="5">Interacts with FtsZ.</text>
</comment>
<dbReference type="OrthoDB" id="5294622at2"/>
<evidence type="ECO:0000256" key="4">
    <source>
        <dbReference type="ARBA" id="ARBA00023306"/>
    </source>
</evidence>
<organism evidence="6 7">
    <name type="scientific">Thiothrix eikelboomii</name>
    <dbReference type="NCBI Taxonomy" id="92487"/>
    <lineage>
        <taxon>Bacteria</taxon>
        <taxon>Pseudomonadati</taxon>
        <taxon>Pseudomonadota</taxon>
        <taxon>Gammaproteobacteria</taxon>
        <taxon>Thiotrichales</taxon>
        <taxon>Thiotrichaceae</taxon>
        <taxon>Thiothrix</taxon>
    </lineage>
</organism>
<dbReference type="SUPFAM" id="SSF160950">
    <property type="entry name" value="YacF-like"/>
    <property type="match status" value="1"/>
</dbReference>
<comment type="similarity">
    <text evidence="5">Belongs to the ZapD family.</text>
</comment>
<evidence type="ECO:0000256" key="1">
    <source>
        <dbReference type="ARBA" id="ARBA00022490"/>
    </source>
</evidence>
<dbReference type="InterPro" id="IPR036268">
    <property type="entry name" value="ZapD_sf"/>
</dbReference>
<comment type="subcellular location">
    <subcellularLocation>
        <location evidence="5">Cytoplasm</location>
    </subcellularLocation>
    <text evidence="5">Localizes to mid-cell in an FtsZ-dependent manner.</text>
</comment>
<keyword evidence="3 5" id="KW-0717">Septation</keyword>
<proteinExistence type="inferred from homology"/>
<dbReference type="RefSeq" id="WP_078923902.1">
    <property type="nucleotide sequence ID" value="NZ_FUYB01000023.1"/>
</dbReference>
<dbReference type="HAMAP" id="MF_01092">
    <property type="entry name" value="ZapD"/>
    <property type="match status" value="1"/>
</dbReference>
<dbReference type="AlphaFoldDB" id="A0A1T4XU49"/>
<dbReference type="PANTHER" id="PTHR39455:SF1">
    <property type="entry name" value="CELL DIVISION PROTEIN ZAPD"/>
    <property type="match status" value="1"/>
</dbReference>
<dbReference type="GO" id="GO:0005737">
    <property type="term" value="C:cytoplasm"/>
    <property type="evidence" value="ECO:0007669"/>
    <property type="project" value="UniProtKB-SubCell"/>
</dbReference>
<sequence length="249" mass="28843">MTIYEQPLNEKIRLFLRLEFLVKRFRYHLVQADQADTLAALDILLDLYNLSARIDIKSDVIKELDRVAQSVRRDFDVQNQQDQTLEALNQHANELYHLRGALGQHLRSHIFFSSLRQRTSLPGGMNGVDIPLLNQWQEQEAQVRVADLVSWGQPFVIASDAISYILNLMRTYCDGEEYTARDGFFQMSLGLTKAYQLLQLELPANKNIYPEISSGKQRFSLRFVEVDMLSERGKQLPEDVTFRLKLCAF</sequence>
<dbReference type="STRING" id="92487.SAMN02745130_03467"/>
<accession>A0A1T4XU49</accession>
<evidence type="ECO:0000313" key="7">
    <source>
        <dbReference type="Proteomes" id="UP000190460"/>
    </source>
</evidence>
<protein>
    <recommendedName>
        <fullName evidence="5">Cell division protein ZapD</fullName>
    </recommendedName>
    <alternativeName>
        <fullName evidence="5">Z ring-associated protein D</fullName>
    </alternativeName>
</protein>
<dbReference type="GO" id="GO:0032153">
    <property type="term" value="C:cell division site"/>
    <property type="evidence" value="ECO:0007669"/>
    <property type="project" value="TreeGrafter"/>
</dbReference>
<reference evidence="6 7" key="1">
    <citation type="submission" date="2017-02" db="EMBL/GenBank/DDBJ databases">
        <authorList>
            <person name="Peterson S.W."/>
        </authorList>
    </citation>
    <scope>NUCLEOTIDE SEQUENCE [LARGE SCALE GENOMIC DNA]</scope>
    <source>
        <strain evidence="6 7">ATCC 49788</strain>
    </source>
</reference>
<dbReference type="PANTHER" id="PTHR39455">
    <property type="entry name" value="CELL DIVISION PROTEIN ZAPD"/>
    <property type="match status" value="1"/>
</dbReference>
<dbReference type="Proteomes" id="UP000190460">
    <property type="component" value="Unassembled WGS sequence"/>
</dbReference>
<dbReference type="Gene3D" id="1.10.3900.10">
    <property type="entry name" value="YacF-like"/>
    <property type="match status" value="1"/>
</dbReference>
<keyword evidence="1 5" id="KW-0963">Cytoplasm</keyword>